<evidence type="ECO:0000313" key="11">
    <source>
        <dbReference type="EMBL" id="TSA86575.1"/>
    </source>
</evidence>
<reference evidence="11" key="2">
    <citation type="submission" date="2019-07" db="EMBL/GenBank/DDBJ databases">
        <authorList>
            <person name="Papic B."/>
        </authorList>
    </citation>
    <scope>NUCLEOTIDE SEQUENCE [LARGE SCALE GENOMIC DNA]</scope>
    <source>
        <strain evidence="11">L8b</strain>
    </source>
</reference>
<comment type="subunit">
    <text evidence="8">DNA polymerase III contains a core (composed of alpha, epsilon and theta chains) that associates with a tau subunit. This core dimerizes to form the POLIII' complex. PolIII' associates with the gamma complex (composed of gamma, delta, delta', psi and chi chains) and with the beta chain to form the complete DNA polymerase III complex.</text>
</comment>
<feature type="compositionally biased region" description="Polar residues" evidence="9">
    <location>
        <begin position="344"/>
        <end position="361"/>
    </location>
</feature>
<organism evidence="11 12">
    <name type="scientific">Helicobacter mehlei</name>
    <dbReference type="NCBI Taxonomy" id="2316080"/>
    <lineage>
        <taxon>Bacteria</taxon>
        <taxon>Pseudomonadati</taxon>
        <taxon>Campylobacterota</taxon>
        <taxon>Epsilonproteobacteria</taxon>
        <taxon>Campylobacterales</taxon>
        <taxon>Helicobacteraceae</taxon>
        <taxon>Helicobacter</taxon>
    </lineage>
</organism>
<evidence type="ECO:0000259" key="10">
    <source>
        <dbReference type="SMART" id="SM00382"/>
    </source>
</evidence>
<evidence type="ECO:0000256" key="9">
    <source>
        <dbReference type="SAM" id="MobiDB-lite"/>
    </source>
</evidence>
<keyword evidence="8 11" id="KW-0548">Nucleotidyltransferase</keyword>
<dbReference type="InterPro" id="IPR027417">
    <property type="entry name" value="P-loop_NTPase"/>
</dbReference>
<dbReference type="AlphaFoldDB" id="A0A553V284"/>
<evidence type="ECO:0000256" key="5">
    <source>
        <dbReference type="ARBA" id="ARBA00022840"/>
    </source>
</evidence>
<dbReference type="CDD" id="cd18137">
    <property type="entry name" value="HLD_clamp_pol_III_gamma_tau"/>
    <property type="match status" value="1"/>
</dbReference>
<keyword evidence="6 8" id="KW-0239">DNA-directed DNA polymerase</keyword>
<dbReference type="RefSeq" id="WP_120955851.1">
    <property type="nucleotide sequence ID" value="NZ_QXQP01000016.1"/>
</dbReference>
<keyword evidence="5 8" id="KW-0067">ATP-binding</keyword>
<dbReference type="Gene3D" id="3.40.50.300">
    <property type="entry name" value="P-loop containing nucleotide triphosphate hydrolases"/>
    <property type="match status" value="1"/>
</dbReference>
<dbReference type="CDD" id="cd00009">
    <property type="entry name" value="AAA"/>
    <property type="match status" value="1"/>
</dbReference>
<feature type="region of interest" description="Disordered" evidence="9">
    <location>
        <begin position="344"/>
        <end position="371"/>
    </location>
</feature>
<dbReference type="PANTHER" id="PTHR11669">
    <property type="entry name" value="REPLICATION FACTOR C / DNA POLYMERASE III GAMMA-TAU SUBUNIT"/>
    <property type="match status" value="1"/>
</dbReference>
<gene>
    <name evidence="8" type="primary">dnaX</name>
    <name evidence="11" type="ORF">FNE76_01180</name>
</gene>
<dbReference type="EMBL" id="VKGC01000002">
    <property type="protein sequence ID" value="TSA86575.1"/>
    <property type="molecule type" value="Genomic_DNA"/>
</dbReference>
<evidence type="ECO:0000256" key="4">
    <source>
        <dbReference type="ARBA" id="ARBA00022833"/>
    </source>
</evidence>
<comment type="caution">
    <text evidence="11">The sequence shown here is derived from an EMBL/GenBank/DDBJ whole genome shotgun (WGS) entry which is preliminary data.</text>
</comment>
<dbReference type="Pfam" id="PF13177">
    <property type="entry name" value="DNA_pol3_delta2"/>
    <property type="match status" value="1"/>
</dbReference>
<evidence type="ECO:0000256" key="8">
    <source>
        <dbReference type="RuleBase" id="RU364063"/>
    </source>
</evidence>
<proteinExistence type="inferred from homology"/>
<evidence type="ECO:0000256" key="7">
    <source>
        <dbReference type="ARBA" id="ARBA00049244"/>
    </source>
</evidence>
<dbReference type="EC" id="2.7.7.7" evidence="8"/>
<dbReference type="NCBIfam" id="TIGR02397">
    <property type="entry name" value="dnaX_nterm"/>
    <property type="match status" value="1"/>
</dbReference>
<keyword evidence="12" id="KW-1185">Reference proteome</keyword>
<comment type="catalytic activity">
    <reaction evidence="7 8">
        <text>DNA(n) + a 2'-deoxyribonucleoside 5'-triphosphate = DNA(n+1) + diphosphate</text>
        <dbReference type="Rhea" id="RHEA:22508"/>
        <dbReference type="Rhea" id="RHEA-COMP:17339"/>
        <dbReference type="Rhea" id="RHEA-COMP:17340"/>
        <dbReference type="ChEBI" id="CHEBI:33019"/>
        <dbReference type="ChEBI" id="CHEBI:61560"/>
        <dbReference type="ChEBI" id="CHEBI:173112"/>
        <dbReference type="EC" id="2.7.7.7"/>
    </reaction>
</comment>
<dbReference type="NCBIfam" id="NF006280">
    <property type="entry name" value="PRK08451.1"/>
    <property type="match status" value="1"/>
</dbReference>
<reference evidence="11" key="1">
    <citation type="submission" date="2019-07" db="EMBL/GenBank/DDBJ databases">
        <title>Helicobacter labacensis sp. nov., Helicobacter mehlei sp. nov. and Helicobacter vulpis sp. nov., isolated from gastric mucosa of red fox (Vulpis vulpis).</title>
        <authorList>
            <person name="Kusar D."/>
            <person name="Gruntar I."/>
            <person name="Pate M."/>
            <person name="Zajc U."/>
            <person name="Ocepek M."/>
        </authorList>
    </citation>
    <scope>NUCLEOTIDE SEQUENCE [LARGE SCALE GENOMIC DNA]</scope>
    <source>
        <strain evidence="11">L8b</strain>
    </source>
</reference>
<dbReference type="InterPro" id="IPR012763">
    <property type="entry name" value="DNA_pol_III_sug/sutau_N"/>
</dbReference>
<keyword evidence="3 8" id="KW-0547">Nucleotide-binding</keyword>
<dbReference type="GO" id="GO:0003887">
    <property type="term" value="F:DNA-directed DNA polymerase activity"/>
    <property type="evidence" value="ECO:0007669"/>
    <property type="project" value="UniProtKB-KW"/>
</dbReference>
<dbReference type="OrthoDB" id="9810148at2"/>
<protein>
    <recommendedName>
        <fullName evidence="8">DNA polymerase III subunit gamma/tau</fullName>
        <ecNumber evidence="8">2.7.7.7</ecNumber>
    </recommendedName>
</protein>
<evidence type="ECO:0000256" key="3">
    <source>
        <dbReference type="ARBA" id="ARBA00022741"/>
    </source>
</evidence>
<dbReference type="Gene3D" id="1.10.8.60">
    <property type="match status" value="1"/>
</dbReference>
<comment type="function">
    <text evidence="8">DNA polymerase III is a complex, multichain enzyme responsible for most of the replicative synthesis in bacteria. This DNA polymerase also exhibits 3' to 5' exonuclease activity.</text>
</comment>
<dbReference type="Proteomes" id="UP000319322">
    <property type="component" value="Unassembled WGS sequence"/>
</dbReference>
<keyword evidence="4" id="KW-0862">Zinc</keyword>
<accession>A0A553V284</accession>
<dbReference type="GO" id="GO:0006261">
    <property type="term" value="P:DNA-templated DNA replication"/>
    <property type="evidence" value="ECO:0007669"/>
    <property type="project" value="TreeGrafter"/>
</dbReference>
<dbReference type="Pfam" id="PF22608">
    <property type="entry name" value="DNAX_ATPase_lid"/>
    <property type="match status" value="1"/>
</dbReference>
<keyword evidence="2" id="KW-0479">Metal-binding</keyword>
<dbReference type="FunFam" id="1.10.8.60:FF:000013">
    <property type="entry name" value="DNA polymerase III subunit gamma/tau"/>
    <property type="match status" value="1"/>
</dbReference>
<name>A0A553V284_9HELI</name>
<dbReference type="PANTHER" id="PTHR11669:SF0">
    <property type="entry name" value="PROTEIN STICHEL-LIKE 2"/>
    <property type="match status" value="1"/>
</dbReference>
<evidence type="ECO:0000256" key="2">
    <source>
        <dbReference type="ARBA" id="ARBA00022723"/>
    </source>
</evidence>
<dbReference type="SMART" id="SM00382">
    <property type="entry name" value="AAA"/>
    <property type="match status" value="1"/>
</dbReference>
<dbReference type="SUPFAM" id="SSF52540">
    <property type="entry name" value="P-loop containing nucleoside triphosphate hydrolases"/>
    <property type="match status" value="1"/>
</dbReference>
<keyword evidence="8" id="KW-0235">DNA replication</keyword>
<comment type="similarity">
    <text evidence="1 8">Belongs to the DnaX/STICHEL family.</text>
</comment>
<dbReference type="InterPro" id="IPR003593">
    <property type="entry name" value="AAA+_ATPase"/>
</dbReference>
<sequence length="490" mass="54522">MILALKYRPKHFKELVGQESVSTTLALALDRARLAHAYLFSGLRGSGKTSSARIFARALQCERGPASTPCDICPNCLEALGDHHMDIIEIDGASNRRIEDVRNIIEQTKYQPVLGRFKIFILDEVHMLTKEAFNALLKTLEEPPAHVKFILATTDVLKLPATILSRTQHFRFKKIPPKLITQHLQSITKQENIPYEEGALEMIARSGGGSLRDTLTLLDQAINYSAGHLKTASIAQMLGMVDAQILEDFFNALSDKQGARLQTLLGLLEEHEISMVLEEMGLFLKACLLDQRFPTTLLEKFLSTLAQAKQLVALGTDGSFVLTLSALKMQAYIQEHANTLQVPMTQTPASTPNTPQPQTSKPIAPTTKPTPSPDASALFAKLIANLRLSNPKLGETFEHCIRFVSFKDQVLMWESRANQQDKAILGKYYKSLIVPQVQALYGKDVSIKPMKADVLQKHNNCQEFMANHQPLMKAMTQHLNITGIEELEGC</sequence>
<evidence type="ECO:0000313" key="12">
    <source>
        <dbReference type="Proteomes" id="UP000319322"/>
    </source>
</evidence>
<dbReference type="FunFam" id="3.40.50.300:FF:000014">
    <property type="entry name" value="DNA polymerase III subunit gamma/tau"/>
    <property type="match status" value="1"/>
</dbReference>
<feature type="domain" description="AAA+ ATPase" evidence="10">
    <location>
        <begin position="34"/>
        <end position="176"/>
    </location>
</feature>
<dbReference type="GO" id="GO:0009360">
    <property type="term" value="C:DNA polymerase III complex"/>
    <property type="evidence" value="ECO:0007669"/>
    <property type="project" value="InterPro"/>
</dbReference>
<evidence type="ECO:0000256" key="6">
    <source>
        <dbReference type="ARBA" id="ARBA00022932"/>
    </source>
</evidence>
<dbReference type="GO" id="GO:0046872">
    <property type="term" value="F:metal ion binding"/>
    <property type="evidence" value="ECO:0007669"/>
    <property type="project" value="UniProtKB-KW"/>
</dbReference>
<dbReference type="InterPro" id="IPR045085">
    <property type="entry name" value="HLD_clamp_pol_III_gamma_tau"/>
</dbReference>
<evidence type="ECO:0000256" key="1">
    <source>
        <dbReference type="ARBA" id="ARBA00006360"/>
    </source>
</evidence>
<dbReference type="GO" id="GO:0005524">
    <property type="term" value="F:ATP binding"/>
    <property type="evidence" value="ECO:0007669"/>
    <property type="project" value="UniProtKB-KW"/>
</dbReference>
<keyword evidence="8 11" id="KW-0808">Transferase</keyword>
<dbReference type="InterPro" id="IPR050238">
    <property type="entry name" value="DNA_Rep/Repair_Clamp_Loader"/>
</dbReference>